<feature type="transmembrane region" description="Helical" evidence="5">
    <location>
        <begin position="91"/>
        <end position="112"/>
    </location>
</feature>
<evidence type="ECO:0000256" key="5">
    <source>
        <dbReference type="SAM" id="Phobius"/>
    </source>
</evidence>
<evidence type="ECO:0000256" key="4">
    <source>
        <dbReference type="ARBA" id="ARBA00023136"/>
    </source>
</evidence>
<comment type="caution">
    <text evidence="6">The sequence shown here is derived from an EMBL/GenBank/DDBJ whole genome shotgun (WGS) entry which is preliminary data.</text>
</comment>
<dbReference type="PANTHER" id="PTHR42770">
    <property type="entry name" value="AMINO ACID TRANSPORTER-RELATED"/>
    <property type="match status" value="1"/>
</dbReference>
<feature type="transmembrane region" description="Helical" evidence="5">
    <location>
        <begin position="50"/>
        <end position="70"/>
    </location>
</feature>
<dbReference type="InterPro" id="IPR050367">
    <property type="entry name" value="APC_superfamily"/>
</dbReference>
<keyword evidence="3 5" id="KW-1133">Transmembrane helix</keyword>
<evidence type="ECO:0000256" key="2">
    <source>
        <dbReference type="ARBA" id="ARBA00022692"/>
    </source>
</evidence>
<comment type="subcellular location">
    <subcellularLocation>
        <location evidence="1">Membrane</location>
        <topology evidence="1">Multi-pass membrane protein</topology>
    </subcellularLocation>
</comment>
<proteinExistence type="predicted"/>
<gene>
    <name evidence="6" type="ORF">GCM10010470_37990</name>
</gene>
<organism evidence="6 7">
    <name type="scientific">Saccharopolyspora taberi</name>
    <dbReference type="NCBI Taxonomy" id="60895"/>
    <lineage>
        <taxon>Bacteria</taxon>
        <taxon>Bacillati</taxon>
        <taxon>Actinomycetota</taxon>
        <taxon>Actinomycetes</taxon>
        <taxon>Pseudonocardiales</taxon>
        <taxon>Pseudonocardiaceae</taxon>
        <taxon>Saccharopolyspora</taxon>
    </lineage>
</organism>
<dbReference type="Proteomes" id="UP001500979">
    <property type="component" value="Unassembled WGS sequence"/>
</dbReference>
<dbReference type="Gene3D" id="1.20.1740.10">
    <property type="entry name" value="Amino acid/polyamine transporter I"/>
    <property type="match status" value="1"/>
</dbReference>
<accession>A0ABN3VGS1</accession>
<evidence type="ECO:0000256" key="1">
    <source>
        <dbReference type="ARBA" id="ARBA00004141"/>
    </source>
</evidence>
<dbReference type="EMBL" id="BAAAUX010000016">
    <property type="protein sequence ID" value="GAA2799285.1"/>
    <property type="molecule type" value="Genomic_DNA"/>
</dbReference>
<protein>
    <submittedName>
        <fullName evidence="6">Amino acid permease</fullName>
    </submittedName>
</protein>
<dbReference type="PANTHER" id="PTHR42770:SF7">
    <property type="entry name" value="MEMBRANE PROTEIN"/>
    <property type="match status" value="1"/>
</dbReference>
<keyword evidence="2 5" id="KW-0812">Transmembrane</keyword>
<keyword evidence="7" id="KW-1185">Reference proteome</keyword>
<keyword evidence="4 5" id="KW-0472">Membrane</keyword>
<feature type="transmembrane region" description="Helical" evidence="5">
    <location>
        <begin position="271"/>
        <end position="291"/>
    </location>
</feature>
<evidence type="ECO:0000256" key="3">
    <source>
        <dbReference type="ARBA" id="ARBA00022989"/>
    </source>
</evidence>
<feature type="transmembrane region" description="Helical" evidence="5">
    <location>
        <begin position="20"/>
        <end position="44"/>
    </location>
</feature>
<sequence>MAQELMSPRRPNAGARAVPVALGGMLGAGIFVAVGPAFAAAGWWSLLGVPLAALVAGCCALATAHQAAVYQGPGPAYSCIRARVGVVPARMSAAAHIAGHLAALAAIAGLIGDLLFPASSAGAAAVTILLAVLAATAGLRIRAAANWLRLGLMLAVLALVVAVCFAITPVPSTAMAMPEDDSAVGITGAAGVFLFAFLGLDRVIAAADEQDRDGRRAVRRTVVVSLVTASVLLLVLAVALLHQLGPARLALSPVPVIDALGAAAAGELRPVVSAGIAVALLPVLLGVLESLRSTALAAVRDGDLPAVLARTGPAGTPFPLDLAAGAGAALIAALVDPVPATAFASCAVLVHFAFTNAGARLSLPEERTWAMRSACLGMGLSVVLAMSMPVPAMLATLAVVILGPVLAGTFSGRWS</sequence>
<evidence type="ECO:0000313" key="7">
    <source>
        <dbReference type="Proteomes" id="UP001500979"/>
    </source>
</evidence>
<feature type="transmembrane region" description="Helical" evidence="5">
    <location>
        <begin position="118"/>
        <end position="139"/>
    </location>
</feature>
<dbReference type="RefSeq" id="WP_344681538.1">
    <property type="nucleotide sequence ID" value="NZ_BAAAUX010000016.1"/>
</dbReference>
<feature type="transmembrane region" description="Helical" evidence="5">
    <location>
        <begin position="182"/>
        <end position="200"/>
    </location>
</feature>
<feature type="transmembrane region" description="Helical" evidence="5">
    <location>
        <begin position="151"/>
        <end position="170"/>
    </location>
</feature>
<feature type="transmembrane region" description="Helical" evidence="5">
    <location>
        <begin position="221"/>
        <end position="241"/>
    </location>
</feature>
<dbReference type="PIRSF" id="PIRSF006060">
    <property type="entry name" value="AA_transporter"/>
    <property type="match status" value="1"/>
</dbReference>
<reference evidence="6 7" key="1">
    <citation type="journal article" date="2019" name="Int. J. Syst. Evol. Microbiol.">
        <title>The Global Catalogue of Microorganisms (GCM) 10K type strain sequencing project: providing services to taxonomists for standard genome sequencing and annotation.</title>
        <authorList>
            <consortium name="The Broad Institute Genomics Platform"/>
            <consortium name="The Broad Institute Genome Sequencing Center for Infectious Disease"/>
            <person name="Wu L."/>
            <person name="Ma J."/>
        </authorList>
    </citation>
    <scope>NUCLEOTIDE SEQUENCE [LARGE SCALE GENOMIC DNA]</scope>
    <source>
        <strain evidence="6 7">JCM 9383</strain>
    </source>
</reference>
<name>A0ABN3VGS1_9PSEU</name>
<evidence type="ECO:0000313" key="6">
    <source>
        <dbReference type="EMBL" id="GAA2799285.1"/>
    </source>
</evidence>